<dbReference type="SMART" id="SM00271">
    <property type="entry name" value="DnaJ"/>
    <property type="match status" value="1"/>
</dbReference>
<gene>
    <name evidence="2" type="primary">CAJ1_4</name>
    <name evidence="2" type="ORF">H4R34_005804</name>
</gene>
<dbReference type="InterPro" id="IPR036869">
    <property type="entry name" value="J_dom_sf"/>
</dbReference>
<accession>A0A9W8B1K6</accession>
<evidence type="ECO:0000313" key="2">
    <source>
        <dbReference type="EMBL" id="KAJ1971247.1"/>
    </source>
</evidence>
<feature type="domain" description="J" evidence="1">
    <location>
        <begin position="8"/>
        <end position="72"/>
    </location>
</feature>
<dbReference type="OrthoDB" id="552049at2759"/>
<dbReference type="PROSITE" id="PS50076">
    <property type="entry name" value="DNAJ_2"/>
    <property type="match status" value="1"/>
</dbReference>
<evidence type="ECO:0000313" key="3">
    <source>
        <dbReference type="Proteomes" id="UP001151582"/>
    </source>
</evidence>
<sequence length="373" mass="41560">MMAPVETDYYDMLQVSPQASFEVIARQYYKLALPYHPDTCRDPAGRARARSLYTAYSVLENPIFRETYNFHGSKAPFNPNMPLGPTDVFDKVFGHSQLVFLVGHMPFVDSLIELWIRRTLANIEAYTIHISANDSGDFSQDQVGHGKRPQFDHVSAVLDVQKRSERLSCFSKQHNARVSQLTKNLAQTLSCYTDSPGDAAAAKAFKNTVETLIDGIHETDNGCMILDICAHVFDTKGNEYFKIFSCSTSQSSSCPIPLQSVKDLFTKSEAFLQDIDSAIKGNSIDTSSDDRPCDSGVDPRQVIPDIIDHAIKEDVYNVMDTVCNEVLYAKNVGARAARLRAQGLILMAKAIGDMFTNRKEILHLPDTGTNRAR</sequence>
<dbReference type="Gene3D" id="1.10.287.110">
    <property type="entry name" value="DnaJ domain"/>
    <property type="match status" value="1"/>
</dbReference>
<proteinExistence type="predicted"/>
<comment type="caution">
    <text evidence="2">The sequence shown here is derived from an EMBL/GenBank/DDBJ whole genome shotgun (WGS) entry which is preliminary data.</text>
</comment>
<keyword evidence="3" id="KW-1185">Reference proteome</keyword>
<dbReference type="EMBL" id="JANBQB010001447">
    <property type="protein sequence ID" value="KAJ1971247.1"/>
    <property type="molecule type" value="Genomic_DNA"/>
</dbReference>
<dbReference type="AlphaFoldDB" id="A0A9W8B1K6"/>
<dbReference type="SUPFAM" id="SSF46565">
    <property type="entry name" value="Chaperone J-domain"/>
    <property type="match status" value="1"/>
</dbReference>
<dbReference type="Pfam" id="PF00226">
    <property type="entry name" value="DnaJ"/>
    <property type="match status" value="1"/>
</dbReference>
<dbReference type="CDD" id="cd06257">
    <property type="entry name" value="DnaJ"/>
    <property type="match status" value="1"/>
</dbReference>
<dbReference type="PANTHER" id="PTHR44924">
    <property type="entry name" value="DNAJ SUBFAMILY A MEMBER 2"/>
    <property type="match status" value="1"/>
</dbReference>
<dbReference type="Proteomes" id="UP001151582">
    <property type="component" value="Unassembled WGS sequence"/>
</dbReference>
<protein>
    <submittedName>
        <fullName evidence="2">DnaJ-like protein</fullName>
    </submittedName>
</protein>
<name>A0A9W8B1K6_9FUNG</name>
<evidence type="ECO:0000259" key="1">
    <source>
        <dbReference type="PROSITE" id="PS50076"/>
    </source>
</evidence>
<dbReference type="InterPro" id="IPR001623">
    <property type="entry name" value="DnaJ_domain"/>
</dbReference>
<dbReference type="PANTHER" id="PTHR44924:SF1">
    <property type="entry name" value="DNAJ SUBFAMILY A MEMBER 2"/>
    <property type="match status" value="1"/>
</dbReference>
<reference evidence="2" key="1">
    <citation type="submission" date="2022-07" db="EMBL/GenBank/DDBJ databases">
        <title>Phylogenomic reconstructions and comparative analyses of Kickxellomycotina fungi.</title>
        <authorList>
            <person name="Reynolds N.K."/>
            <person name="Stajich J.E."/>
            <person name="Barry K."/>
            <person name="Grigoriev I.V."/>
            <person name="Crous P."/>
            <person name="Smith M.E."/>
        </authorList>
    </citation>
    <scope>NUCLEOTIDE SEQUENCE</scope>
    <source>
        <strain evidence="2">RSA 567</strain>
    </source>
</reference>
<organism evidence="2 3">
    <name type="scientific">Dimargaris verticillata</name>
    <dbReference type="NCBI Taxonomy" id="2761393"/>
    <lineage>
        <taxon>Eukaryota</taxon>
        <taxon>Fungi</taxon>
        <taxon>Fungi incertae sedis</taxon>
        <taxon>Zoopagomycota</taxon>
        <taxon>Kickxellomycotina</taxon>
        <taxon>Dimargaritomycetes</taxon>
        <taxon>Dimargaritales</taxon>
        <taxon>Dimargaritaceae</taxon>
        <taxon>Dimargaris</taxon>
    </lineage>
</organism>